<organism evidence="1 2">
    <name type="scientific">Discina gigas</name>
    <dbReference type="NCBI Taxonomy" id="1032678"/>
    <lineage>
        <taxon>Eukaryota</taxon>
        <taxon>Fungi</taxon>
        <taxon>Dikarya</taxon>
        <taxon>Ascomycota</taxon>
        <taxon>Pezizomycotina</taxon>
        <taxon>Pezizomycetes</taxon>
        <taxon>Pezizales</taxon>
        <taxon>Discinaceae</taxon>
        <taxon>Discina</taxon>
    </lineage>
</organism>
<sequence length="127" mass="13713">MGLLGFNSAAGSGNLVSLCANCHEHFGSNRRPAGWVFMPTNFDFFLDCGSRRWSTSVPTGDPGTYTNFIFITTSQNMTSHMRPGLCELEAAPPAQSWIKHLPVATGPPPLGDPEDVLLKSIKLAAVY</sequence>
<comment type="caution">
    <text evidence="1">The sequence shown here is derived from an EMBL/GenBank/DDBJ whole genome shotgun (WGS) entry which is preliminary data.</text>
</comment>
<dbReference type="EMBL" id="JBBBZM010000015">
    <property type="protein sequence ID" value="KAL0639081.1"/>
    <property type="molecule type" value="Genomic_DNA"/>
</dbReference>
<keyword evidence="2" id="KW-1185">Reference proteome</keyword>
<protein>
    <submittedName>
        <fullName evidence="1">Uncharacterized protein</fullName>
    </submittedName>
</protein>
<evidence type="ECO:0000313" key="1">
    <source>
        <dbReference type="EMBL" id="KAL0639081.1"/>
    </source>
</evidence>
<evidence type="ECO:0000313" key="2">
    <source>
        <dbReference type="Proteomes" id="UP001447188"/>
    </source>
</evidence>
<dbReference type="Proteomes" id="UP001447188">
    <property type="component" value="Unassembled WGS sequence"/>
</dbReference>
<reference evidence="1 2" key="1">
    <citation type="submission" date="2024-02" db="EMBL/GenBank/DDBJ databases">
        <title>Discinaceae phylogenomics.</title>
        <authorList>
            <person name="Dirks A.C."/>
            <person name="James T.Y."/>
        </authorList>
    </citation>
    <scope>NUCLEOTIDE SEQUENCE [LARGE SCALE GENOMIC DNA]</scope>
    <source>
        <strain evidence="1 2">ACD0624</strain>
    </source>
</reference>
<proteinExistence type="predicted"/>
<accession>A0ABR3GT04</accession>
<name>A0ABR3GT04_9PEZI</name>
<gene>
    <name evidence="1" type="ORF">Q9L58_001963</name>
</gene>